<feature type="domain" description="Ribbon-helix-helix protein CopG" evidence="1">
    <location>
        <begin position="14"/>
        <end position="50"/>
    </location>
</feature>
<evidence type="ECO:0000259" key="1">
    <source>
        <dbReference type="Pfam" id="PF01402"/>
    </source>
</evidence>
<name>A0A1Q8QG14_9FIRM</name>
<accession>A0A1Q8QG14</accession>
<dbReference type="GO" id="GO:0006355">
    <property type="term" value="P:regulation of DNA-templated transcription"/>
    <property type="evidence" value="ECO:0007669"/>
    <property type="project" value="InterPro"/>
</dbReference>
<evidence type="ECO:0000313" key="3">
    <source>
        <dbReference type="Proteomes" id="UP000186102"/>
    </source>
</evidence>
<gene>
    <name evidence="2" type="ORF">DSOL_5043</name>
</gene>
<dbReference type="InterPro" id="IPR002145">
    <property type="entry name" value="CopG"/>
</dbReference>
<comment type="caution">
    <text evidence="2">The sequence shown here is derived from an EMBL/GenBank/DDBJ whole genome shotgun (WGS) entry which is preliminary data.</text>
</comment>
<dbReference type="AlphaFoldDB" id="A0A1Q8QG14"/>
<reference evidence="2 3" key="1">
    <citation type="submission" date="2016-09" db="EMBL/GenBank/DDBJ databases">
        <title>Complete genome of Desulfosporosinus sp. OL.</title>
        <authorList>
            <person name="Mardanov A."/>
            <person name="Beletsky A."/>
            <person name="Panova A."/>
            <person name="Karnachuk O."/>
            <person name="Ravin N."/>
        </authorList>
    </citation>
    <scope>NUCLEOTIDE SEQUENCE [LARGE SCALE GENOMIC DNA]</scope>
    <source>
        <strain evidence="2 3">OL</strain>
    </source>
</reference>
<proteinExistence type="predicted"/>
<evidence type="ECO:0000313" key="2">
    <source>
        <dbReference type="EMBL" id="OLN26289.1"/>
    </source>
</evidence>
<dbReference type="OrthoDB" id="1739375at2"/>
<dbReference type="STRING" id="1888891.DSOL_5043"/>
<sequence length="165" mass="18609">MAKSGQQQDEKITTSIYLTKQMCGEIDKKADREHISRNEQIRKYLEKGLAIESYEENIDLITVIIHQEIDVSIKALGNRLAGMINRMTIISAAGYYANIALIADLIDTDRYSSFEKIERLARKRALAYANLKSGDALKAFLDDEEMKKAVNELKGGTPAYVDFDV</sequence>
<dbReference type="EMBL" id="MLBF01000081">
    <property type="protein sequence ID" value="OLN26289.1"/>
    <property type="molecule type" value="Genomic_DNA"/>
</dbReference>
<dbReference type="Pfam" id="PF01402">
    <property type="entry name" value="RHH_1"/>
    <property type="match status" value="1"/>
</dbReference>
<keyword evidence="3" id="KW-1185">Reference proteome</keyword>
<organism evidence="2 3">
    <name type="scientific">Desulfosporosinus metallidurans</name>
    <dbReference type="NCBI Taxonomy" id="1888891"/>
    <lineage>
        <taxon>Bacteria</taxon>
        <taxon>Bacillati</taxon>
        <taxon>Bacillota</taxon>
        <taxon>Clostridia</taxon>
        <taxon>Eubacteriales</taxon>
        <taxon>Desulfitobacteriaceae</taxon>
        <taxon>Desulfosporosinus</taxon>
    </lineage>
</organism>
<dbReference type="RefSeq" id="WP_075367284.1">
    <property type="nucleotide sequence ID" value="NZ_MLBF01000081.1"/>
</dbReference>
<protein>
    <recommendedName>
        <fullName evidence="1">Ribbon-helix-helix protein CopG domain-containing protein</fullName>
    </recommendedName>
</protein>
<dbReference type="Proteomes" id="UP000186102">
    <property type="component" value="Unassembled WGS sequence"/>
</dbReference>